<organism evidence="1 2">
    <name type="scientific">Mycena venus</name>
    <dbReference type="NCBI Taxonomy" id="2733690"/>
    <lineage>
        <taxon>Eukaryota</taxon>
        <taxon>Fungi</taxon>
        <taxon>Dikarya</taxon>
        <taxon>Basidiomycota</taxon>
        <taxon>Agaricomycotina</taxon>
        <taxon>Agaricomycetes</taxon>
        <taxon>Agaricomycetidae</taxon>
        <taxon>Agaricales</taxon>
        <taxon>Marasmiineae</taxon>
        <taxon>Mycenaceae</taxon>
        <taxon>Mycena</taxon>
    </lineage>
</organism>
<protein>
    <submittedName>
        <fullName evidence="1">Uncharacterized protein</fullName>
    </submittedName>
</protein>
<evidence type="ECO:0000313" key="2">
    <source>
        <dbReference type="Proteomes" id="UP000620124"/>
    </source>
</evidence>
<sequence>MLSHRMCTRAGDASVVAAWRHGPDHNRCLAFNRIEPDMPHPPHISFGREHVVDNIVSLLTVSSMMASASAVEAQPFDYPLRVLFRLASAASQRALRIRAQRTYPRHLLLCRCHRRSLTPPGHSSPRV</sequence>
<dbReference type="Proteomes" id="UP000620124">
    <property type="component" value="Unassembled WGS sequence"/>
</dbReference>
<proteinExistence type="predicted"/>
<dbReference type="EMBL" id="JACAZI010000010">
    <property type="protein sequence ID" value="KAF7349792.1"/>
    <property type="molecule type" value="Genomic_DNA"/>
</dbReference>
<gene>
    <name evidence="1" type="ORF">MVEN_01279200</name>
</gene>
<comment type="caution">
    <text evidence="1">The sequence shown here is derived from an EMBL/GenBank/DDBJ whole genome shotgun (WGS) entry which is preliminary data.</text>
</comment>
<accession>A0A8H6Y0W1</accession>
<evidence type="ECO:0000313" key="1">
    <source>
        <dbReference type="EMBL" id="KAF7349792.1"/>
    </source>
</evidence>
<dbReference type="AlphaFoldDB" id="A0A8H6Y0W1"/>
<reference evidence="1" key="1">
    <citation type="submission" date="2020-05" db="EMBL/GenBank/DDBJ databases">
        <title>Mycena genomes resolve the evolution of fungal bioluminescence.</title>
        <authorList>
            <person name="Tsai I.J."/>
        </authorList>
    </citation>
    <scope>NUCLEOTIDE SEQUENCE</scope>
    <source>
        <strain evidence="1">CCC161011</strain>
    </source>
</reference>
<keyword evidence="2" id="KW-1185">Reference proteome</keyword>
<name>A0A8H6Y0W1_9AGAR</name>